<dbReference type="GO" id="GO:0008725">
    <property type="term" value="F:DNA-3-methyladenine glycosylase activity"/>
    <property type="evidence" value="ECO:0007669"/>
    <property type="project" value="UniProtKB-EC"/>
</dbReference>
<dbReference type="SUPFAM" id="SSF48150">
    <property type="entry name" value="DNA-glycosylase"/>
    <property type="match status" value="1"/>
</dbReference>
<keyword evidence="1" id="KW-0326">Glycosidase</keyword>
<dbReference type="InterPro" id="IPR011257">
    <property type="entry name" value="DNA_glycosylase"/>
</dbReference>
<dbReference type="EC" id="3.2.2.20" evidence="1"/>
<organism evidence="1">
    <name type="scientific">hydrothermal vent metagenome</name>
    <dbReference type="NCBI Taxonomy" id="652676"/>
    <lineage>
        <taxon>unclassified sequences</taxon>
        <taxon>metagenomes</taxon>
        <taxon>ecological metagenomes</taxon>
    </lineage>
</organism>
<feature type="non-terminal residue" evidence="1">
    <location>
        <position position="34"/>
    </location>
</feature>
<name>A0A3B0X4Q1_9ZZZZ</name>
<dbReference type="AlphaFoldDB" id="A0A3B0X4Q1"/>
<accession>A0A3B0X4Q1</accession>
<dbReference type="EMBL" id="UOFF01000246">
    <property type="protein sequence ID" value="VAW56549.1"/>
    <property type="molecule type" value="Genomic_DNA"/>
</dbReference>
<dbReference type="Gene3D" id="1.10.340.30">
    <property type="entry name" value="Hypothetical protein, domain 2"/>
    <property type="match status" value="1"/>
</dbReference>
<reference evidence="1" key="1">
    <citation type="submission" date="2018-06" db="EMBL/GenBank/DDBJ databases">
        <authorList>
            <person name="Zhirakovskaya E."/>
        </authorList>
    </citation>
    <scope>NUCLEOTIDE SEQUENCE</scope>
</reference>
<protein>
    <submittedName>
        <fullName evidence="1">DNA-3-methyladenine glycosylase</fullName>
        <ecNumber evidence="1">3.2.2.20</ecNumber>
    </submittedName>
</protein>
<proteinExistence type="predicted"/>
<gene>
    <name evidence="1" type="ORF">MNBD_GAMMA07-366</name>
</gene>
<dbReference type="GO" id="GO:0006281">
    <property type="term" value="P:DNA repair"/>
    <property type="evidence" value="ECO:0007669"/>
    <property type="project" value="InterPro"/>
</dbReference>
<keyword evidence="1" id="KW-0378">Hydrolase</keyword>
<evidence type="ECO:0000313" key="1">
    <source>
        <dbReference type="EMBL" id="VAW56549.1"/>
    </source>
</evidence>
<sequence>MKKTFTGPDSKPRCSWCSAAPEFLDYHDKEWGYP</sequence>